<comment type="caution">
    <text evidence="4">The sequence shown here is derived from an EMBL/GenBank/DDBJ whole genome shotgun (WGS) entry which is preliminary data.</text>
</comment>
<feature type="compositionally biased region" description="Low complexity" evidence="2">
    <location>
        <begin position="53"/>
        <end position="65"/>
    </location>
</feature>
<reference evidence="4 5" key="1">
    <citation type="journal article" date="2019" name="Int. J. Syst. Evol. Microbiol.">
        <title>The Global Catalogue of Microorganisms (GCM) 10K type strain sequencing project: providing services to taxonomists for standard genome sequencing and annotation.</title>
        <authorList>
            <consortium name="The Broad Institute Genomics Platform"/>
            <consortium name="The Broad Institute Genome Sequencing Center for Infectious Disease"/>
            <person name="Wu L."/>
            <person name="Ma J."/>
        </authorList>
    </citation>
    <scope>NUCLEOTIDE SEQUENCE [LARGE SCALE GENOMIC DNA]</scope>
    <source>
        <strain evidence="4 5">XZYJT29</strain>
    </source>
</reference>
<keyword evidence="1" id="KW-0732">Signal</keyword>
<proteinExistence type="predicted"/>
<dbReference type="InterPro" id="IPR006311">
    <property type="entry name" value="TAT_signal"/>
</dbReference>
<accession>A0ABD5XXL3</accession>
<dbReference type="InterPro" id="IPR024370">
    <property type="entry name" value="PBP_domain"/>
</dbReference>
<organism evidence="4 5">
    <name type="scientific">Halosimplex aquaticum</name>
    <dbReference type="NCBI Taxonomy" id="3026162"/>
    <lineage>
        <taxon>Archaea</taxon>
        <taxon>Methanobacteriati</taxon>
        <taxon>Methanobacteriota</taxon>
        <taxon>Stenosarchaea group</taxon>
        <taxon>Halobacteria</taxon>
        <taxon>Halobacteriales</taxon>
        <taxon>Haloarculaceae</taxon>
        <taxon>Halosimplex</taxon>
    </lineage>
</organism>
<feature type="compositionally biased region" description="Polar residues" evidence="2">
    <location>
        <begin position="38"/>
        <end position="52"/>
    </location>
</feature>
<dbReference type="GeneID" id="78818587"/>
<dbReference type="Pfam" id="PF12849">
    <property type="entry name" value="PBP_like_2"/>
    <property type="match status" value="1"/>
</dbReference>
<feature type="region of interest" description="Disordered" evidence="2">
    <location>
        <begin position="27"/>
        <end position="72"/>
    </location>
</feature>
<dbReference type="PROSITE" id="PS51257">
    <property type="entry name" value="PROKAR_LIPOPROTEIN"/>
    <property type="match status" value="1"/>
</dbReference>
<dbReference type="Proteomes" id="UP001596432">
    <property type="component" value="Unassembled WGS sequence"/>
</dbReference>
<dbReference type="EMBL" id="JBHTAS010000001">
    <property type="protein sequence ID" value="MFC7138350.1"/>
    <property type="molecule type" value="Genomic_DNA"/>
</dbReference>
<dbReference type="InterPro" id="IPR050811">
    <property type="entry name" value="Phosphate_ABC_transporter"/>
</dbReference>
<protein>
    <submittedName>
        <fullName evidence="4">Substrate-binding domain-containing protein</fullName>
    </submittedName>
</protein>
<dbReference type="PROSITE" id="PS51318">
    <property type="entry name" value="TAT"/>
    <property type="match status" value="1"/>
</dbReference>
<evidence type="ECO:0000256" key="2">
    <source>
        <dbReference type="SAM" id="MobiDB-lite"/>
    </source>
</evidence>
<dbReference type="SUPFAM" id="SSF53850">
    <property type="entry name" value="Periplasmic binding protein-like II"/>
    <property type="match status" value="1"/>
</dbReference>
<dbReference type="Gene3D" id="3.40.190.10">
    <property type="entry name" value="Periplasmic binding protein-like II"/>
    <property type="match status" value="2"/>
</dbReference>
<keyword evidence="5" id="KW-1185">Reference proteome</keyword>
<name>A0ABD5XXL3_9EURY</name>
<feature type="domain" description="PBP" evidence="3">
    <location>
        <begin position="135"/>
        <end position="255"/>
    </location>
</feature>
<dbReference type="PANTHER" id="PTHR30570:SF1">
    <property type="entry name" value="PHOSPHATE-BINDING PROTEIN PSTS"/>
    <property type="match status" value="1"/>
</dbReference>
<evidence type="ECO:0000313" key="5">
    <source>
        <dbReference type="Proteomes" id="UP001596432"/>
    </source>
</evidence>
<dbReference type="PANTHER" id="PTHR30570">
    <property type="entry name" value="PERIPLASMIC PHOSPHATE BINDING COMPONENT OF PHOSPHATE ABC TRANSPORTER"/>
    <property type="match status" value="1"/>
</dbReference>
<evidence type="ECO:0000259" key="3">
    <source>
        <dbReference type="Pfam" id="PF12849"/>
    </source>
</evidence>
<dbReference type="AlphaFoldDB" id="A0ABD5XXL3"/>
<gene>
    <name evidence="4" type="ORF">ACFQMA_00685</name>
</gene>
<evidence type="ECO:0000313" key="4">
    <source>
        <dbReference type="EMBL" id="MFC7138350.1"/>
    </source>
</evidence>
<evidence type="ECO:0000256" key="1">
    <source>
        <dbReference type="ARBA" id="ARBA00022729"/>
    </source>
</evidence>
<sequence>MPSRRAFLRTVTALGLPTLTAGCAGLFGGDAREGPRTESMSPGHRQTATGRQSESTPTSTSASSPRENTPLSVATGGVLVEPIARAAALWNGNSLPTDETYGGTPADRIGSSGPGFAGYFARRHGFSPTETPNRPPYRVAVGENDGPEALAALRAETADVATLRAETTATVASEMDVSGLVRHDLFRTGTAVVVSDAVYRTGVRSISREELLGVYNARITNWRSLGGPDREIHLIGAVDGDHPEIFEQTFLEDEPEGGVDKRYGQLRRTVAAVTERDDTVARIPIRDVESLRAGGTDEYRILDVEVNGEPRGPGEVGYPSTYPVPLFTNGQPDRRERAFLDALSAAAVQPMILNDDGRLAVIPAASKPDYEPRVE</sequence>
<dbReference type="RefSeq" id="WP_274323981.1">
    <property type="nucleotide sequence ID" value="NZ_CP118158.1"/>
</dbReference>